<dbReference type="OrthoDB" id="4381817at2"/>
<evidence type="ECO:0000313" key="4">
    <source>
        <dbReference type="Proteomes" id="UP000010988"/>
    </source>
</evidence>
<keyword evidence="2" id="KW-1133">Transmembrane helix</keyword>
<feature type="compositionally biased region" description="Polar residues" evidence="1">
    <location>
        <begin position="22"/>
        <end position="34"/>
    </location>
</feature>
<evidence type="ECO:0000256" key="2">
    <source>
        <dbReference type="SAM" id="Phobius"/>
    </source>
</evidence>
<proteinExistence type="predicted"/>
<reference evidence="3 4" key="1">
    <citation type="submission" date="2012-12" db="EMBL/GenBank/DDBJ databases">
        <title>Whole genome shotgun sequence of Gordonia aichiensis NBRC 108223.</title>
        <authorList>
            <person name="Isaki-Nakamura S."/>
            <person name="Hosoyama A."/>
            <person name="Tsuchikane K."/>
            <person name="Ando Y."/>
            <person name="Baba S."/>
            <person name="Ohji S."/>
            <person name="Hamada M."/>
            <person name="Tamura T."/>
            <person name="Yamazoe A."/>
            <person name="Yamazaki S."/>
            <person name="Fujita N."/>
        </authorList>
    </citation>
    <scope>NUCLEOTIDE SEQUENCE [LARGE SCALE GENOMIC DNA]</scope>
    <source>
        <strain evidence="3 4">NBRC 108223</strain>
    </source>
</reference>
<accession>L7KF78</accession>
<dbReference type="eggNOG" id="ENOG5030TXY">
    <property type="taxonomic scope" value="Bacteria"/>
</dbReference>
<keyword evidence="4" id="KW-1185">Reference proteome</keyword>
<name>L7KF78_9ACTN</name>
<gene>
    <name evidence="3" type="ORF">GOACH_03_03020</name>
</gene>
<feature type="region of interest" description="Disordered" evidence="1">
    <location>
        <begin position="1"/>
        <end position="70"/>
    </location>
</feature>
<dbReference type="EMBL" id="BANR01000003">
    <property type="protein sequence ID" value="GAC47284.1"/>
    <property type="molecule type" value="Genomic_DNA"/>
</dbReference>
<comment type="caution">
    <text evidence="3">The sequence shown here is derived from an EMBL/GenBank/DDBJ whole genome shotgun (WGS) entry which is preliminary data.</text>
</comment>
<feature type="transmembrane region" description="Helical" evidence="2">
    <location>
        <begin position="112"/>
        <end position="140"/>
    </location>
</feature>
<organism evidence="3 4">
    <name type="scientific">Gordonia aichiensis NBRC 108223</name>
    <dbReference type="NCBI Taxonomy" id="1220583"/>
    <lineage>
        <taxon>Bacteria</taxon>
        <taxon>Bacillati</taxon>
        <taxon>Actinomycetota</taxon>
        <taxon>Actinomycetes</taxon>
        <taxon>Mycobacteriales</taxon>
        <taxon>Gordoniaceae</taxon>
        <taxon>Gordonia</taxon>
    </lineage>
</organism>
<evidence type="ECO:0000313" key="3">
    <source>
        <dbReference type="EMBL" id="GAC47284.1"/>
    </source>
</evidence>
<dbReference type="RefSeq" id="WP_005170341.1">
    <property type="nucleotide sequence ID" value="NZ_BANR01000003.1"/>
</dbReference>
<keyword evidence="2" id="KW-0812">Transmembrane</keyword>
<dbReference type="Proteomes" id="UP000010988">
    <property type="component" value="Unassembled WGS sequence"/>
</dbReference>
<evidence type="ECO:0008006" key="5">
    <source>
        <dbReference type="Google" id="ProtNLM"/>
    </source>
</evidence>
<evidence type="ECO:0000256" key="1">
    <source>
        <dbReference type="SAM" id="MobiDB-lite"/>
    </source>
</evidence>
<feature type="compositionally biased region" description="Low complexity" evidence="1">
    <location>
        <begin position="35"/>
        <end position="49"/>
    </location>
</feature>
<sequence length="187" mass="19435">MRTEHQTAPIEPTLTQRYERWPSSNDLESMTLPSTADATAYDDAIAASTPGRPHRSPVPMARVRDTPGDSPLPEVGDYWDLAHPDHVALAPVPLTPARPLPQRTRPAPLSTASLVTALAALPLVPVLGIGGVLGVLSVALGAAGVRQINRKPGYHGSARAITGIVLGTIAALIGVPVLAIVLLIIGA</sequence>
<dbReference type="AlphaFoldDB" id="L7KF78"/>
<protein>
    <recommendedName>
        <fullName evidence="5">DUF4190 domain-containing protein</fullName>
    </recommendedName>
</protein>
<feature type="transmembrane region" description="Helical" evidence="2">
    <location>
        <begin position="160"/>
        <end position="185"/>
    </location>
</feature>
<keyword evidence="2" id="KW-0472">Membrane</keyword>